<name>A0A8D2MDU4_ZONAL</name>
<organism evidence="10 11">
    <name type="scientific">Zonotrichia albicollis</name>
    <name type="common">White-throated sparrow</name>
    <name type="synonym">Fringilla albicollis</name>
    <dbReference type="NCBI Taxonomy" id="44394"/>
    <lineage>
        <taxon>Eukaryota</taxon>
        <taxon>Metazoa</taxon>
        <taxon>Chordata</taxon>
        <taxon>Craniata</taxon>
        <taxon>Vertebrata</taxon>
        <taxon>Euteleostomi</taxon>
        <taxon>Archelosauria</taxon>
        <taxon>Archosauria</taxon>
        <taxon>Dinosauria</taxon>
        <taxon>Saurischia</taxon>
        <taxon>Theropoda</taxon>
        <taxon>Coelurosauria</taxon>
        <taxon>Aves</taxon>
        <taxon>Neognathae</taxon>
        <taxon>Neoaves</taxon>
        <taxon>Telluraves</taxon>
        <taxon>Australaves</taxon>
        <taxon>Passeriformes</taxon>
        <taxon>Passerellidae</taxon>
        <taxon>Zonotrichia</taxon>
    </lineage>
</organism>
<feature type="chain" id="PRO_5034165758" description="Lipase" evidence="8">
    <location>
        <begin position="21"/>
        <end position="389"/>
    </location>
</feature>
<dbReference type="FunFam" id="3.40.50.1820:FF:000012">
    <property type="entry name" value="Lipase"/>
    <property type="match status" value="1"/>
</dbReference>
<dbReference type="GO" id="GO:0016788">
    <property type="term" value="F:hydrolase activity, acting on ester bonds"/>
    <property type="evidence" value="ECO:0007669"/>
    <property type="project" value="InterPro"/>
</dbReference>
<keyword evidence="11" id="KW-1185">Reference proteome</keyword>
<dbReference type="Gene3D" id="3.40.50.1820">
    <property type="entry name" value="alpha/beta hydrolase"/>
    <property type="match status" value="1"/>
</dbReference>
<dbReference type="PIRSF" id="PIRSF000862">
    <property type="entry name" value="Steryl_ester_lip"/>
    <property type="match status" value="1"/>
</dbReference>
<feature type="active site" description="Charge relay system" evidence="7">
    <location>
        <position position="335"/>
    </location>
</feature>
<comment type="similarity">
    <text evidence="1 6">Belongs to the AB hydrolase superfamily. Lipase family.</text>
</comment>
<dbReference type="AlphaFoldDB" id="A0A8D2MDU4"/>
<reference evidence="10" key="2">
    <citation type="submission" date="2025-09" db="UniProtKB">
        <authorList>
            <consortium name="Ensembl"/>
        </authorList>
    </citation>
    <scope>IDENTIFICATION</scope>
</reference>
<evidence type="ECO:0000256" key="4">
    <source>
        <dbReference type="ARBA" id="ARBA00023098"/>
    </source>
</evidence>
<evidence type="ECO:0000256" key="1">
    <source>
        <dbReference type="ARBA" id="ARBA00010701"/>
    </source>
</evidence>
<evidence type="ECO:0000313" key="10">
    <source>
        <dbReference type="Ensembl" id="ENSZALP00000005715.1"/>
    </source>
</evidence>
<dbReference type="InterPro" id="IPR029058">
    <property type="entry name" value="AB_hydrolase_fold"/>
</dbReference>
<feature type="active site" description="Nucleophile" evidence="7">
    <location>
        <position position="172"/>
    </location>
</feature>
<accession>A0A8D2MDU4</accession>
<dbReference type="Pfam" id="PF00561">
    <property type="entry name" value="Abhydrolase_1"/>
    <property type="match status" value="1"/>
</dbReference>
<keyword evidence="5" id="KW-0325">Glycoprotein</keyword>
<dbReference type="InterPro" id="IPR025483">
    <property type="entry name" value="Lipase_euk"/>
</dbReference>
<feature type="domain" description="AB hydrolase-1" evidence="9">
    <location>
        <begin position="78"/>
        <end position="370"/>
    </location>
</feature>
<evidence type="ECO:0000256" key="3">
    <source>
        <dbReference type="ARBA" id="ARBA00022963"/>
    </source>
</evidence>
<keyword evidence="6" id="KW-0378">Hydrolase</keyword>
<sequence>EMWLLMAVLLLLQAPSSSEGASKQKKALNPEALMNVSQIICHKGYPSEEYEVLTDDGYYIHLNRIPHGREKPKNRGTPVVFLQHGIFGEGSHWVENLANNSLGFILADSGYDVWLANSRGTSWSRRHQHLSADQVEFWDFSFHEMAMFDLPAAIDFVLQKTGQKQLHYVGYSQGCTIAFIAFSSIPELAQKVKMFFALAPAVSLKHSRSPLMKIFPGPVLPHSNGFLMKTRSSSSGSVTQQWLLWETPGSCHSPPTCWKAPSVGFVSLQTRLDVYTSHYPDGTSVKNIIHWAQVGPLTHIHTPGMGPSLRARDTPPLYPLEQMPVPTAVWSGGQDWAADWRDVLQLLPRISHLVTYTHIPDWNHWDFVWGLDAPGRLYSSMLSLMEGSR</sequence>
<evidence type="ECO:0000256" key="5">
    <source>
        <dbReference type="ARBA" id="ARBA00023180"/>
    </source>
</evidence>
<evidence type="ECO:0000259" key="9">
    <source>
        <dbReference type="Pfam" id="PF00561"/>
    </source>
</evidence>
<dbReference type="Proteomes" id="UP000694413">
    <property type="component" value="Unassembled WGS sequence"/>
</dbReference>
<dbReference type="GO" id="GO:0016042">
    <property type="term" value="P:lipid catabolic process"/>
    <property type="evidence" value="ECO:0007669"/>
    <property type="project" value="UniProtKB-KW"/>
</dbReference>
<dbReference type="SUPFAM" id="SSF53474">
    <property type="entry name" value="alpha/beta-Hydrolases"/>
    <property type="match status" value="1"/>
</dbReference>
<reference evidence="10" key="1">
    <citation type="submission" date="2025-08" db="UniProtKB">
        <authorList>
            <consortium name="Ensembl"/>
        </authorList>
    </citation>
    <scope>IDENTIFICATION</scope>
</reference>
<evidence type="ECO:0000256" key="7">
    <source>
        <dbReference type="PIRSR" id="PIRSR000862-1"/>
    </source>
</evidence>
<dbReference type="InterPro" id="IPR000073">
    <property type="entry name" value="AB_hydrolase_1"/>
</dbReference>
<evidence type="ECO:0000256" key="6">
    <source>
        <dbReference type="PIRNR" id="PIRNR000862"/>
    </source>
</evidence>
<evidence type="ECO:0000256" key="8">
    <source>
        <dbReference type="SAM" id="SignalP"/>
    </source>
</evidence>
<dbReference type="PANTHER" id="PTHR11005">
    <property type="entry name" value="LYSOSOMAL ACID LIPASE-RELATED"/>
    <property type="match status" value="1"/>
</dbReference>
<evidence type="ECO:0000256" key="2">
    <source>
        <dbReference type="ARBA" id="ARBA00022729"/>
    </source>
</evidence>
<keyword evidence="4" id="KW-0443">Lipid metabolism</keyword>
<feature type="active site" description="Charge relay system" evidence="7">
    <location>
        <position position="364"/>
    </location>
</feature>
<proteinExistence type="inferred from homology"/>
<keyword evidence="2 8" id="KW-0732">Signal</keyword>
<feature type="signal peptide" evidence="8">
    <location>
        <begin position="1"/>
        <end position="20"/>
    </location>
</feature>
<dbReference type="Ensembl" id="ENSZALT00000008430.1">
    <property type="protein sequence ID" value="ENSZALP00000005715.1"/>
    <property type="gene ID" value="ENSZALG00000005307.1"/>
</dbReference>
<keyword evidence="3 6" id="KW-0442">Lipid degradation</keyword>
<protein>
    <recommendedName>
        <fullName evidence="6">Lipase</fullName>
    </recommendedName>
</protein>
<evidence type="ECO:0000313" key="11">
    <source>
        <dbReference type="Proteomes" id="UP000694413"/>
    </source>
</evidence>